<dbReference type="CDD" id="cd05228">
    <property type="entry name" value="AR_FR_like_1_SDR_e"/>
    <property type="match status" value="1"/>
</dbReference>
<evidence type="ECO:0000313" key="4">
    <source>
        <dbReference type="Proteomes" id="UP000663090"/>
    </source>
</evidence>
<dbReference type="PANTHER" id="PTHR48079">
    <property type="entry name" value="PROTEIN YEEZ"/>
    <property type="match status" value="1"/>
</dbReference>
<organism evidence="3 4">
    <name type="scientific">Myxococcus landrumensis</name>
    <dbReference type="NCBI Taxonomy" id="2813577"/>
    <lineage>
        <taxon>Bacteria</taxon>
        <taxon>Pseudomonadati</taxon>
        <taxon>Myxococcota</taxon>
        <taxon>Myxococcia</taxon>
        <taxon>Myxococcales</taxon>
        <taxon>Cystobacterineae</taxon>
        <taxon>Myxococcaceae</taxon>
        <taxon>Myxococcus</taxon>
    </lineage>
</organism>
<dbReference type="Pfam" id="PF01370">
    <property type="entry name" value="Epimerase"/>
    <property type="match status" value="1"/>
</dbReference>
<feature type="region of interest" description="Disordered" evidence="1">
    <location>
        <begin position="119"/>
        <end position="138"/>
    </location>
</feature>
<evidence type="ECO:0000256" key="1">
    <source>
        <dbReference type="SAM" id="MobiDB-lite"/>
    </source>
</evidence>
<dbReference type="InterPro" id="IPR001509">
    <property type="entry name" value="Epimerase_deHydtase"/>
</dbReference>
<keyword evidence="4" id="KW-1185">Reference proteome</keyword>
<evidence type="ECO:0000259" key="2">
    <source>
        <dbReference type="Pfam" id="PF01370"/>
    </source>
</evidence>
<proteinExistence type="predicted"/>
<name>A0ABX7N149_9BACT</name>
<dbReference type="RefSeq" id="WP_206712891.1">
    <property type="nucleotide sequence ID" value="NZ_CP071091.1"/>
</dbReference>
<dbReference type="Proteomes" id="UP000663090">
    <property type="component" value="Chromosome"/>
</dbReference>
<dbReference type="Gene3D" id="3.40.50.720">
    <property type="entry name" value="NAD(P)-binding Rossmann-like Domain"/>
    <property type="match status" value="1"/>
</dbReference>
<dbReference type="InterPro" id="IPR036291">
    <property type="entry name" value="NAD(P)-bd_dom_sf"/>
</dbReference>
<dbReference type="SUPFAM" id="SSF51735">
    <property type="entry name" value="NAD(P)-binding Rossmann-fold domains"/>
    <property type="match status" value="1"/>
</dbReference>
<dbReference type="PANTHER" id="PTHR48079:SF6">
    <property type="entry name" value="NAD(P)-BINDING DOMAIN-CONTAINING PROTEIN-RELATED"/>
    <property type="match status" value="1"/>
</dbReference>
<gene>
    <name evidence="3" type="ORF">JY572_22195</name>
</gene>
<accession>A0ABX7N149</accession>
<protein>
    <submittedName>
        <fullName evidence="3">SDR family oxidoreductase</fullName>
    </submittedName>
</protein>
<reference evidence="3 4" key="1">
    <citation type="submission" date="2021-02" db="EMBL/GenBank/DDBJ databases">
        <title>De Novo genome assembly of isolated myxobacteria.</title>
        <authorList>
            <person name="Stevens D.C."/>
        </authorList>
    </citation>
    <scope>NUCLEOTIDE SEQUENCE [LARGE SCALE GENOMIC DNA]</scope>
    <source>
        <strain evidence="3 4">SCHIC003</strain>
    </source>
</reference>
<sequence length="348" mass="36764">MRAFVTGSTGLLGSNVVRALVAGGHTVRALARSASKARQVLGGLEGVEVVEGDMLEVKGFAAALDGCDVVIHTAAYFREYYAPGDHWPKLYAINVKATVELAEEAHRRGVKRFVDISSSGTVGTKPDGSPGDEHTPPAPVASANLYFKSKVESERELNAFSARSGLEVVYILPGWMFGPWDAGPTAAGQFVLDFLAGKMPALLDGGSVLVDARDVARATVVAAEKGRGGERYVVGGEFVDLATLSQTLEQVSGVKGPRRTLPHGLALALAVVGQTWARLTGTATSLTVEGVQVMHAKLSVDSTKARRELGASFRPLEETLRDTVAWLREHKLQAAPAVGKKPQVATSP</sequence>
<evidence type="ECO:0000313" key="3">
    <source>
        <dbReference type="EMBL" id="QSQ11131.1"/>
    </source>
</evidence>
<dbReference type="EMBL" id="CP071091">
    <property type="protein sequence ID" value="QSQ11131.1"/>
    <property type="molecule type" value="Genomic_DNA"/>
</dbReference>
<dbReference type="InterPro" id="IPR051783">
    <property type="entry name" value="NAD(P)-dependent_oxidoreduct"/>
</dbReference>
<feature type="domain" description="NAD-dependent epimerase/dehydratase" evidence="2">
    <location>
        <begin position="4"/>
        <end position="235"/>
    </location>
</feature>